<reference evidence="1 3" key="1">
    <citation type="journal article" date="2010" name="Stand. Genomic Sci.">
        <title>Complete genome sequence of Haliangium ochraceum type strain (SMP-2).</title>
        <authorList>
            <consortium name="US DOE Joint Genome Institute (JGI-PGF)"/>
            <person name="Ivanova N."/>
            <person name="Daum C."/>
            <person name="Lang E."/>
            <person name="Abt B."/>
            <person name="Kopitz M."/>
            <person name="Saunders E."/>
            <person name="Lapidus A."/>
            <person name="Lucas S."/>
            <person name="Glavina Del Rio T."/>
            <person name="Nolan M."/>
            <person name="Tice H."/>
            <person name="Copeland A."/>
            <person name="Cheng J.F."/>
            <person name="Chen F."/>
            <person name="Bruce D."/>
            <person name="Goodwin L."/>
            <person name="Pitluck S."/>
            <person name="Mavromatis K."/>
            <person name="Pati A."/>
            <person name="Mikhailova N."/>
            <person name="Chen A."/>
            <person name="Palaniappan K."/>
            <person name="Land M."/>
            <person name="Hauser L."/>
            <person name="Chang Y.J."/>
            <person name="Jeffries C.D."/>
            <person name="Detter J.C."/>
            <person name="Brettin T."/>
            <person name="Rohde M."/>
            <person name="Goker M."/>
            <person name="Bristow J."/>
            <person name="Markowitz V."/>
            <person name="Eisen J.A."/>
            <person name="Hugenholtz P."/>
            <person name="Kyrpides N.C."/>
            <person name="Klenk H.P."/>
        </authorList>
    </citation>
    <scope>NUCLEOTIDE SEQUENCE [LARGE SCALE GENOMIC DNA]</scope>
    <source>
        <strain evidence="1">DSM 14365</strain>
        <strain evidence="3">DSM 14365 / CIP 107738 / JCM 11303 / AJ 13395 / SMP-2</strain>
    </source>
</reference>
<proteinExistence type="predicted"/>
<dbReference type="STRING" id="502025.Hoch_0598"/>
<evidence type="ECO:0000313" key="1">
    <source>
        <dbReference type="EMBL" id="ACY13235.1"/>
    </source>
</evidence>
<organism evidence="1 3">
    <name type="scientific">Haliangium ochraceum (strain DSM 14365 / JCM 11303 / SMP-2)</name>
    <dbReference type="NCBI Taxonomy" id="502025"/>
    <lineage>
        <taxon>Bacteria</taxon>
        <taxon>Pseudomonadati</taxon>
        <taxon>Myxococcota</taxon>
        <taxon>Polyangia</taxon>
        <taxon>Haliangiales</taxon>
        <taxon>Kofleriaceae</taxon>
        <taxon>Haliangium</taxon>
    </lineage>
</organism>
<evidence type="ECO:0000313" key="3">
    <source>
        <dbReference type="Proteomes" id="UP000001880"/>
    </source>
</evidence>
<sequence length="262" mass="29354">MTRPGEATHIHTRMMKCALEVEESRAYWQHTDGSDRAAPQQAFDAFWFGARSMPRIKVLLINLRARFDAFPPALAVLHRWPDMSPDTRKLICHWHTQLADPLYRALTGDFLAERRLGPRPEITRDLVTRWVGEQGAERWTLPTRIQLASKLLSAARAAGLVASNRDPRPLTAPRVPDDALEYALYLLRGIETAGPLLDSAYFASLGLTGGILEDRLRALPGLRFRRQGDLVDFGWRYPDLAAWADAKLGAAPVAQRAQEAAP</sequence>
<evidence type="ECO:0000313" key="2">
    <source>
        <dbReference type="EMBL" id="ACY13794.1"/>
    </source>
</evidence>
<keyword evidence="3" id="KW-1185">Reference proteome</keyword>
<dbReference type="EMBL" id="CP001804">
    <property type="protein sequence ID" value="ACY13794.1"/>
    <property type="molecule type" value="Genomic_DNA"/>
</dbReference>
<dbReference type="Gene3D" id="1.10.3540.10">
    <property type="entry name" value="uncharacterized protein from magnetospirillum magneticum domain"/>
    <property type="match status" value="1"/>
</dbReference>
<name>D0LLL8_HALO1</name>
<dbReference type="EMBL" id="CP001804">
    <property type="protein sequence ID" value="ACY13235.1"/>
    <property type="molecule type" value="Genomic_DNA"/>
</dbReference>
<gene>
    <name evidence="1" type="ordered locus">Hoch_0598</name>
    <name evidence="2" type="ordered locus">Hoch_1232</name>
</gene>
<accession>D0LLL8</accession>
<dbReference type="KEGG" id="hoh:Hoch_0598"/>
<dbReference type="Proteomes" id="UP000001880">
    <property type="component" value="Chromosome"/>
</dbReference>
<dbReference type="AlphaFoldDB" id="D0LLL8"/>
<evidence type="ECO:0008006" key="4">
    <source>
        <dbReference type="Google" id="ProtNLM"/>
    </source>
</evidence>
<dbReference type="KEGG" id="hoh:Hoch_1232"/>
<dbReference type="HOGENOM" id="CLU_1052285_0_0_7"/>
<dbReference type="InterPro" id="IPR023137">
    <property type="entry name" value="BrxA_sf"/>
</dbReference>
<protein>
    <recommendedName>
        <fullName evidence="4">DUF1819 domain-containing protein</fullName>
    </recommendedName>
</protein>
<dbReference type="eggNOG" id="ENOG502ZBKA">
    <property type="taxonomic scope" value="Bacteria"/>
</dbReference>
<dbReference type="RefSeq" id="WP_012825862.1">
    <property type="nucleotide sequence ID" value="NC_013440.1"/>
</dbReference>